<gene>
    <name evidence="3" type="ORF">Vbra_12052</name>
</gene>
<dbReference type="PANTHER" id="PTHR40057">
    <property type="entry name" value="SLR1162 PROTEIN"/>
    <property type="match status" value="1"/>
</dbReference>
<evidence type="ECO:0000313" key="4">
    <source>
        <dbReference type="Proteomes" id="UP000041254"/>
    </source>
</evidence>
<keyword evidence="4" id="KW-1185">Reference proteome</keyword>
<dbReference type="InterPro" id="IPR038762">
    <property type="entry name" value="ABM_predict"/>
</dbReference>
<name>A0A0G4EIC3_VITBC</name>
<dbReference type="OrthoDB" id="2116389at2759"/>
<dbReference type="Proteomes" id="UP000041254">
    <property type="component" value="Unassembled WGS sequence"/>
</dbReference>
<dbReference type="VEuPathDB" id="CryptoDB:Vbra_12052"/>
<evidence type="ECO:0008006" key="5">
    <source>
        <dbReference type="Google" id="ProtNLM"/>
    </source>
</evidence>
<evidence type="ECO:0000256" key="2">
    <source>
        <dbReference type="SAM" id="Phobius"/>
    </source>
</evidence>
<reference evidence="3 4" key="1">
    <citation type="submission" date="2014-11" db="EMBL/GenBank/DDBJ databases">
        <authorList>
            <person name="Zhu J."/>
            <person name="Qi W."/>
            <person name="Song R."/>
        </authorList>
    </citation>
    <scope>NUCLEOTIDE SEQUENCE [LARGE SCALE GENOMIC DNA]</scope>
</reference>
<keyword evidence="2" id="KW-1133">Transmembrane helix</keyword>
<evidence type="ECO:0000313" key="3">
    <source>
        <dbReference type="EMBL" id="CEL96747.1"/>
    </source>
</evidence>
<dbReference type="PANTHER" id="PTHR40057:SF1">
    <property type="entry name" value="SLR1162 PROTEIN"/>
    <property type="match status" value="1"/>
</dbReference>
<keyword evidence="2" id="KW-0472">Membrane</keyword>
<dbReference type="AlphaFoldDB" id="A0A0G4EIC3"/>
<accession>A0A0G4EIC3</accession>
<proteinExistence type="predicted"/>
<keyword evidence="2" id="KW-0812">Transmembrane</keyword>
<sequence length="334" mass="37461">MTPDTTPRPSALQLPDPRPDGADEQDAVLSATTIVSSAWKQQNNEDTSPTHSQASSSATSSDHTTVGGQQSNTLKPPEQPRPLGRFFKSQKDLAERVPKLITRSGKLLRRFLDKDAAAAAAGVGGKWDYPLEEIALRRQISFSYEGVVTKVISRVVKAAKTEEFVRHLSICQRKARGFPGFAGFTVIVPQRKGLHEFVIIVKFHGLSNLKRWEQSEELSSFMSRVNHLCDRVAVDITKAHDDWIVFPPFQPKSTPRWKTVLALFIGWFPIVWLFTETLGVFLAEQGTHSALSTAIILPIEMIVIAYTIMPVVSWLLWRWLHPGKQPPKYPPFGW</sequence>
<dbReference type="SUPFAM" id="SSF54909">
    <property type="entry name" value="Dimeric alpha+beta barrel"/>
    <property type="match status" value="1"/>
</dbReference>
<evidence type="ECO:0000256" key="1">
    <source>
        <dbReference type="SAM" id="MobiDB-lite"/>
    </source>
</evidence>
<feature type="compositionally biased region" description="Polar residues" evidence="1">
    <location>
        <begin position="30"/>
        <end position="45"/>
    </location>
</feature>
<organism evidence="3 4">
    <name type="scientific">Vitrella brassicaformis (strain CCMP3155)</name>
    <dbReference type="NCBI Taxonomy" id="1169540"/>
    <lineage>
        <taxon>Eukaryota</taxon>
        <taxon>Sar</taxon>
        <taxon>Alveolata</taxon>
        <taxon>Colpodellida</taxon>
        <taxon>Vitrellaceae</taxon>
        <taxon>Vitrella</taxon>
    </lineage>
</organism>
<dbReference type="InterPro" id="IPR011008">
    <property type="entry name" value="Dimeric_a/b-barrel"/>
</dbReference>
<dbReference type="EMBL" id="CDMY01000244">
    <property type="protein sequence ID" value="CEL96747.1"/>
    <property type="molecule type" value="Genomic_DNA"/>
</dbReference>
<dbReference type="InParanoid" id="A0A0G4EIC3"/>
<protein>
    <recommendedName>
        <fullName evidence="5">ABM domain-containing protein</fullName>
    </recommendedName>
</protein>
<feature type="region of interest" description="Disordered" evidence="1">
    <location>
        <begin position="1"/>
        <end position="84"/>
    </location>
</feature>
<feature type="transmembrane region" description="Helical" evidence="2">
    <location>
        <begin position="295"/>
        <end position="317"/>
    </location>
</feature>
<feature type="transmembrane region" description="Helical" evidence="2">
    <location>
        <begin position="260"/>
        <end position="283"/>
    </location>
</feature>
<feature type="compositionally biased region" description="Low complexity" evidence="1">
    <location>
        <begin position="46"/>
        <end position="65"/>
    </location>
</feature>